<evidence type="ECO:0000313" key="3">
    <source>
        <dbReference type="EMBL" id="SET15620.1"/>
    </source>
</evidence>
<dbReference type="AlphaFoldDB" id="A0A1I0C9H2"/>
<keyword evidence="4" id="KW-1185">Reference proteome</keyword>
<name>A0A1I0C9H2_9EURY</name>
<organism evidence="3 4">
    <name type="scientific">Natrinema hispanicum</name>
    <dbReference type="NCBI Taxonomy" id="392421"/>
    <lineage>
        <taxon>Archaea</taxon>
        <taxon>Methanobacteriati</taxon>
        <taxon>Methanobacteriota</taxon>
        <taxon>Stenosarchaea group</taxon>
        <taxon>Halobacteria</taxon>
        <taxon>Halobacteriales</taxon>
        <taxon>Natrialbaceae</taxon>
        <taxon>Natrinema</taxon>
    </lineage>
</organism>
<dbReference type="EMBL" id="FMZP01000017">
    <property type="protein sequence ID" value="SDD28758.1"/>
    <property type="molecule type" value="Genomic_DNA"/>
</dbReference>
<evidence type="ECO:0000313" key="2">
    <source>
        <dbReference type="EMBL" id="SDD28758.1"/>
    </source>
</evidence>
<dbReference type="Gene3D" id="3.20.20.370">
    <property type="entry name" value="Glycoside hydrolase/deacetylase"/>
    <property type="match status" value="1"/>
</dbReference>
<dbReference type="GO" id="GO:0005975">
    <property type="term" value="P:carbohydrate metabolic process"/>
    <property type="evidence" value="ECO:0007669"/>
    <property type="project" value="InterPro"/>
</dbReference>
<dbReference type="STRING" id="392421.SAMN04488694_10468"/>
<dbReference type="EMBL" id="FOIC01000004">
    <property type="protein sequence ID" value="SET15620.1"/>
    <property type="molecule type" value="Genomic_DNA"/>
</dbReference>
<dbReference type="InterPro" id="IPR006311">
    <property type="entry name" value="TAT_signal"/>
</dbReference>
<reference evidence="4 5" key="2">
    <citation type="submission" date="2016-10" db="EMBL/GenBank/DDBJ databases">
        <authorList>
            <person name="Varghese N."/>
            <person name="Submissions S."/>
        </authorList>
    </citation>
    <scope>NUCLEOTIDE SEQUENCE [LARGE SCALE GENOMIC DNA]</scope>
    <source>
        <strain evidence="2 5">CDM_1</strain>
        <strain evidence="4">CDM_6</strain>
    </source>
</reference>
<gene>
    <name evidence="3" type="ORF">SAMN04488694_10468</name>
    <name evidence="2" type="ORF">SAMN05192552_101765</name>
</gene>
<accession>A0A1I0C9H2</accession>
<dbReference type="PROSITE" id="PS51318">
    <property type="entry name" value="TAT"/>
    <property type="match status" value="1"/>
</dbReference>
<evidence type="ECO:0000256" key="1">
    <source>
        <dbReference type="SAM" id="MobiDB-lite"/>
    </source>
</evidence>
<dbReference type="Proteomes" id="UP000324021">
    <property type="component" value="Unassembled WGS sequence"/>
</dbReference>
<feature type="compositionally biased region" description="Polar residues" evidence="1">
    <location>
        <begin position="45"/>
        <end position="60"/>
    </location>
</feature>
<evidence type="ECO:0000313" key="4">
    <source>
        <dbReference type="Proteomes" id="UP000199320"/>
    </source>
</evidence>
<dbReference type="CDD" id="cd10970">
    <property type="entry name" value="CE4_DAC_u1_6s"/>
    <property type="match status" value="1"/>
</dbReference>
<feature type="region of interest" description="Disordered" evidence="1">
    <location>
        <begin position="38"/>
        <end position="60"/>
    </location>
</feature>
<evidence type="ECO:0000313" key="5">
    <source>
        <dbReference type="Proteomes" id="UP000324021"/>
    </source>
</evidence>
<sequence length="425" mass="46781">MTDHSRRTFLATLGGAIGGTLAVREGASWTQRKVGAVLSDDSHSRPSVPSLQVETPSRSLTARLSTRHPQLNSIDAWNLRAGDGSVTQTPGATDSTSIGLLPSPVGRIEHTFERTFDYTQSSLSVWVYFPSTAPARLQFRLFAPDEDNQIVTTRYPSDSLANTWFGIEIGPTDEVGSPDPTAITRIQIDIRGDRTPVVFDRFEMRPVAEMGHAMIIFDDNRASVATAYPEMTRRGIPGAVAVIPELVGDGGHLGKRHLETYDANGWDLLAHPQLDDPLPAYSPTEQREAIIRTKRWLVANGYEAGADHFVAPYGAVGPKTLELLAEFHHTNFLTSPGVLGTPPADPLTINRVAIDDVQNAKRYMELAAKYDRTVALMAHTVGNKDDQWISTRDFHEVLDQLENSDLDVVTPTSYWSEVIDLLSNR</sequence>
<dbReference type="RefSeq" id="WP_092930881.1">
    <property type="nucleotide sequence ID" value="NZ_FMZP01000017.1"/>
</dbReference>
<protein>
    <submittedName>
        <fullName evidence="3">Peptidoglycan/xylan/chitin deacetylase, PgdA/CDA1 family</fullName>
    </submittedName>
</protein>
<reference evidence="3" key="1">
    <citation type="submission" date="2016-10" db="EMBL/GenBank/DDBJ databases">
        <authorList>
            <person name="de Groot N.N."/>
        </authorList>
    </citation>
    <scope>NUCLEOTIDE SEQUENCE [LARGE SCALE GENOMIC DNA]</scope>
    <source>
        <strain evidence="3">CDM_6</strain>
    </source>
</reference>
<dbReference type="Proteomes" id="UP000199320">
    <property type="component" value="Unassembled WGS sequence"/>
</dbReference>
<dbReference type="InterPro" id="IPR011330">
    <property type="entry name" value="Glyco_hydro/deAcase_b/a-brl"/>
</dbReference>
<dbReference type="SUPFAM" id="SSF88713">
    <property type="entry name" value="Glycoside hydrolase/deacetylase"/>
    <property type="match status" value="1"/>
</dbReference>
<proteinExistence type="predicted"/>